<sequence precursor="true">MNPWHPRRKFQCRLLIAITVAITVSLSPCLDSVAEQPENERAAASVTAPPVTALAMAPSGDRIVSGSQAGISIYKWPSMAIVESHDFEIGQIQSLRFSPDATRLLIAGGKPSEVGQWQIATWPDLSIVASSSEHDDVIHSAIWLSDDRFVTGAADTEVIQWQMQSHADASSRATIVRRLTGHSRRVLSVESIDRGRLLISAGVDQSLRVWSNDADLVTPLRVLDNHTGIVRDLARRPGDHPIAYLASASADKTVRIWQPSIGRLVRFARLPVEPLCIAWSSDGNQIGVGCIDGKLRIVNANTVTVEQTLPAVNGWAYSILATQDGSYIIGGTDGKLAHVKPIPPTNPLMQNHQSTPATQGGRRAVIQPGLSLACPSGFCRDADH</sequence>
<keyword evidence="1 3" id="KW-0853">WD repeat</keyword>
<name>A0A5C6F8N4_9BACT</name>
<evidence type="ECO:0000256" key="3">
    <source>
        <dbReference type="PROSITE-ProRule" id="PRU00221"/>
    </source>
</evidence>
<dbReference type="InterPro" id="IPR050349">
    <property type="entry name" value="WD_LIS1/nudF_dynein_reg"/>
</dbReference>
<dbReference type="EMBL" id="SJPX01000001">
    <property type="protein sequence ID" value="TWU57665.1"/>
    <property type="molecule type" value="Genomic_DNA"/>
</dbReference>
<dbReference type="RefSeq" id="WP_146532522.1">
    <property type="nucleotide sequence ID" value="NZ_SJPX01000001.1"/>
</dbReference>
<evidence type="ECO:0000256" key="4">
    <source>
        <dbReference type="SAM" id="SignalP"/>
    </source>
</evidence>
<organism evidence="5 6">
    <name type="scientific">Rubripirellula reticaptiva</name>
    <dbReference type="NCBI Taxonomy" id="2528013"/>
    <lineage>
        <taxon>Bacteria</taxon>
        <taxon>Pseudomonadati</taxon>
        <taxon>Planctomycetota</taxon>
        <taxon>Planctomycetia</taxon>
        <taxon>Pirellulales</taxon>
        <taxon>Pirellulaceae</taxon>
        <taxon>Rubripirellula</taxon>
    </lineage>
</organism>
<protein>
    <submittedName>
        <fullName evidence="5">WD domain, G-beta repeat</fullName>
    </submittedName>
</protein>
<dbReference type="Gene3D" id="2.130.10.10">
    <property type="entry name" value="YVTN repeat-like/Quinoprotein amine dehydrogenase"/>
    <property type="match status" value="2"/>
</dbReference>
<dbReference type="SUPFAM" id="SSF50978">
    <property type="entry name" value="WD40 repeat-like"/>
    <property type="match status" value="1"/>
</dbReference>
<proteinExistence type="predicted"/>
<reference evidence="5 6" key="1">
    <citation type="submission" date="2019-02" db="EMBL/GenBank/DDBJ databases">
        <title>Deep-cultivation of Planctomycetes and their phenomic and genomic characterization uncovers novel biology.</title>
        <authorList>
            <person name="Wiegand S."/>
            <person name="Jogler M."/>
            <person name="Boedeker C."/>
            <person name="Pinto D."/>
            <person name="Vollmers J."/>
            <person name="Rivas-Marin E."/>
            <person name="Kohn T."/>
            <person name="Peeters S.H."/>
            <person name="Heuer A."/>
            <person name="Rast P."/>
            <person name="Oberbeckmann S."/>
            <person name="Bunk B."/>
            <person name="Jeske O."/>
            <person name="Meyerdierks A."/>
            <person name="Storesund J.E."/>
            <person name="Kallscheuer N."/>
            <person name="Luecker S."/>
            <person name="Lage O.M."/>
            <person name="Pohl T."/>
            <person name="Merkel B.J."/>
            <person name="Hornburger P."/>
            <person name="Mueller R.-W."/>
            <person name="Bruemmer F."/>
            <person name="Labrenz M."/>
            <person name="Spormann A.M."/>
            <person name="Op Den Camp H."/>
            <person name="Overmann J."/>
            <person name="Amann R."/>
            <person name="Jetten M.S.M."/>
            <person name="Mascher T."/>
            <person name="Medema M.H."/>
            <person name="Devos D.P."/>
            <person name="Kaster A.-K."/>
            <person name="Ovreas L."/>
            <person name="Rohde M."/>
            <person name="Galperin M.Y."/>
            <person name="Jogler C."/>
        </authorList>
    </citation>
    <scope>NUCLEOTIDE SEQUENCE [LARGE SCALE GENOMIC DNA]</scope>
    <source>
        <strain evidence="5 6">Poly59</strain>
    </source>
</reference>
<dbReference type="PROSITE" id="PS50294">
    <property type="entry name" value="WD_REPEATS_REGION"/>
    <property type="match status" value="1"/>
</dbReference>
<evidence type="ECO:0000313" key="6">
    <source>
        <dbReference type="Proteomes" id="UP000317977"/>
    </source>
</evidence>
<evidence type="ECO:0000256" key="2">
    <source>
        <dbReference type="ARBA" id="ARBA00022737"/>
    </source>
</evidence>
<dbReference type="InterPro" id="IPR001680">
    <property type="entry name" value="WD40_rpt"/>
</dbReference>
<keyword evidence="2" id="KW-0677">Repeat</keyword>
<comment type="caution">
    <text evidence="5">The sequence shown here is derived from an EMBL/GenBank/DDBJ whole genome shotgun (WGS) entry which is preliminary data.</text>
</comment>
<feature type="signal peptide" evidence="4">
    <location>
        <begin position="1"/>
        <end position="27"/>
    </location>
</feature>
<dbReference type="PANTHER" id="PTHR44129">
    <property type="entry name" value="WD REPEAT-CONTAINING PROTEIN POP1"/>
    <property type="match status" value="1"/>
</dbReference>
<evidence type="ECO:0000313" key="5">
    <source>
        <dbReference type="EMBL" id="TWU57665.1"/>
    </source>
</evidence>
<evidence type="ECO:0000256" key="1">
    <source>
        <dbReference type="ARBA" id="ARBA00022574"/>
    </source>
</evidence>
<feature type="repeat" description="WD" evidence="3">
    <location>
        <begin position="179"/>
        <end position="211"/>
    </location>
</feature>
<keyword evidence="6" id="KW-1185">Reference proteome</keyword>
<dbReference type="AlphaFoldDB" id="A0A5C6F8N4"/>
<dbReference type="InterPro" id="IPR015943">
    <property type="entry name" value="WD40/YVTN_repeat-like_dom_sf"/>
</dbReference>
<dbReference type="Pfam" id="PF00400">
    <property type="entry name" value="WD40"/>
    <property type="match status" value="3"/>
</dbReference>
<dbReference type="Proteomes" id="UP000317977">
    <property type="component" value="Unassembled WGS sequence"/>
</dbReference>
<accession>A0A5C6F8N4</accession>
<dbReference type="OrthoDB" id="9805828at2"/>
<keyword evidence="4" id="KW-0732">Signal</keyword>
<feature type="chain" id="PRO_5022705584" evidence="4">
    <location>
        <begin position="28"/>
        <end position="384"/>
    </location>
</feature>
<gene>
    <name evidence="5" type="ORF">Poly59_05720</name>
</gene>
<dbReference type="PROSITE" id="PS50082">
    <property type="entry name" value="WD_REPEATS_2"/>
    <property type="match status" value="2"/>
</dbReference>
<dbReference type="SMART" id="SM00320">
    <property type="entry name" value="WD40"/>
    <property type="match status" value="7"/>
</dbReference>
<feature type="repeat" description="WD" evidence="3">
    <location>
        <begin position="223"/>
        <end position="267"/>
    </location>
</feature>
<dbReference type="InterPro" id="IPR036322">
    <property type="entry name" value="WD40_repeat_dom_sf"/>
</dbReference>